<proteinExistence type="predicted"/>
<dbReference type="OrthoDB" id="115291at2"/>
<dbReference type="GO" id="GO:0016787">
    <property type="term" value="F:hydrolase activity"/>
    <property type="evidence" value="ECO:0007669"/>
    <property type="project" value="InterPro"/>
</dbReference>
<dbReference type="AlphaFoldDB" id="A0A1H4LDD2"/>
<dbReference type="PANTHER" id="PTHR46623">
    <property type="entry name" value="CARBOXYMETHYLENEBUTENOLIDASE-RELATED"/>
    <property type="match status" value="1"/>
</dbReference>
<sequence>MSEWVKLTASDGNEMDAYVVRPKGEPKAALVVVQEIFGVNKNIQLAAEEWASHGFLVIAPQMFDRFEKGVDLGYDKAGWAEAMRLVGQFAPDMQPQTIDVDAAIDWLRNEVETPVGVVGYCFGGTMAWLAACRLKVDATVGFYGGAIVKFAQEKPQCPVMLHFGGQDDHIPAETIAKIQVAHPEVPIFVYENAGHAFARSVDPTAYVADAATLATKRSVLFFEQHLVF</sequence>
<evidence type="ECO:0000313" key="3">
    <source>
        <dbReference type="Proteomes" id="UP000182409"/>
    </source>
</evidence>
<protein>
    <submittedName>
        <fullName evidence="2">Carboxymethylenebutenolidase</fullName>
    </submittedName>
</protein>
<dbReference type="PANTHER" id="PTHR46623:SF6">
    <property type="entry name" value="ALPHA_BETA-HYDROLASES SUPERFAMILY PROTEIN"/>
    <property type="match status" value="1"/>
</dbReference>
<dbReference type="InterPro" id="IPR029058">
    <property type="entry name" value="AB_hydrolase_fold"/>
</dbReference>
<name>A0A1H4LDD2_9BACT</name>
<feature type="domain" description="Dienelactone hydrolase" evidence="1">
    <location>
        <begin position="15"/>
        <end position="225"/>
    </location>
</feature>
<evidence type="ECO:0000313" key="2">
    <source>
        <dbReference type="EMBL" id="SEB68315.1"/>
    </source>
</evidence>
<dbReference type="InterPro" id="IPR002925">
    <property type="entry name" value="Dienelactn_hydro"/>
</dbReference>
<gene>
    <name evidence="2" type="ORF">SAMN05443244_1545</name>
</gene>
<organism evidence="2 3">
    <name type="scientific">Terriglobus roseus</name>
    <dbReference type="NCBI Taxonomy" id="392734"/>
    <lineage>
        <taxon>Bacteria</taxon>
        <taxon>Pseudomonadati</taxon>
        <taxon>Acidobacteriota</taxon>
        <taxon>Terriglobia</taxon>
        <taxon>Terriglobales</taxon>
        <taxon>Acidobacteriaceae</taxon>
        <taxon>Terriglobus</taxon>
    </lineage>
</organism>
<dbReference type="Pfam" id="PF01738">
    <property type="entry name" value="DLH"/>
    <property type="match status" value="1"/>
</dbReference>
<evidence type="ECO:0000259" key="1">
    <source>
        <dbReference type="Pfam" id="PF01738"/>
    </source>
</evidence>
<dbReference type="RefSeq" id="WP_074653125.1">
    <property type="nucleotide sequence ID" value="NZ_FNSD01000001.1"/>
</dbReference>
<dbReference type="SUPFAM" id="SSF53474">
    <property type="entry name" value="alpha/beta-Hydrolases"/>
    <property type="match status" value="1"/>
</dbReference>
<dbReference type="Gene3D" id="3.40.50.1820">
    <property type="entry name" value="alpha/beta hydrolase"/>
    <property type="match status" value="1"/>
</dbReference>
<accession>A0A1H4LDD2</accession>
<dbReference type="Proteomes" id="UP000182409">
    <property type="component" value="Unassembled WGS sequence"/>
</dbReference>
<dbReference type="InterPro" id="IPR051049">
    <property type="entry name" value="Dienelactone_hydrolase-like"/>
</dbReference>
<dbReference type="EMBL" id="FNSD01000001">
    <property type="protein sequence ID" value="SEB68315.1"/>
    <property type="molecule type" value="Genomic_DNA"/>
</dbReference>
<reference evidence="2 3" key="1">
    <citation type="submission" date="2016-10" db="EMBL/GenBank/DDBJ databases">
        <authorList>
            <person name="de Groot N.N."/>
        </authorList>
    </citation>
    <scope>NUCLEOTIDE SEQUENCE [LARGE SCALE GENOMIC DNA]</scope>
    <source>
        <strain evidence="2 3">AB35.6</strain>
    </source>
</reference>